<evidence type="ECO:0000313" key="14">
    <source>
        <dbReference type="EMBL" id="SAL14716.1"/>
    </source>
</evidence>
<evidence type="ECO:0000256" key="4">
    <source>
        <dbReference type="ARBA" id="ARBA00022448"/>
    </source>
</evidence>
<feature type="domain" description="Trimeric autotransporter adhesin YadA-like stalk" evidence="13">
    <location>
        <begin position="420"/>
        <end position="459"/>
    </location>
</feature>
<reference evidence="14 15" key="1">
    <citation type="submission" date="2016-01" db="EMBL/GenBank/DDBJ databases">
        <authorList>
            <person name="Peeters C."/>
        </authorList>
    </citation>
    <scope>NUCLEOTIDE SEQUENCE [LARGE SCALE GENOMIC DNA]</scope>
    <source>
        <strain evidence="14">LMG 29315</strain>
    </source>
</reference>
<dbReference type="Pfam" id="PF03895">
    <property type="entry name" value="YadA_anchor"/>
    <property type="match status" value="1"/>
</dbReference>
<dbReference type="InterPro" id="IPR005594">
    <property type="entry name" value="YadA_C"/>
</dbReference>
<dbReference type="InterPro" id="IPR008635">
    <property type="entry name" value="Coiled_stalk_dom"/>
</dbReference>
<dbReference type="InterPro" id="IPR045584">
    <property type="entry name" value="Pilin-like"/>
</dbReference>
<evidence type="ECO:0000256" key="8">
    <source>
        <dbReference type="ARBA" id="ARBA00022927"/>
    </source>
</evidence>
<dbReference type="Gene3D" id="2.60.40.4050">
    <property type="match status" value="1"/>
</dbReference>
<feature type="domain" description="Trimeric autotransporter adhesin YadA-like stalk" evidence="13">
    <location>
        <begin position="318"/>
        <end position="357"/>
    </location>
</feature>
<gene>
    <name evidence="14" type="ORF">AWB72_00714</name>
</gene>
<feature type="domain" description="Trimeric autotransporter adhesin YadA-like stalk" evidence="13">
    <location>
        <begin position="120"/>
        <end position="160"/>
    </location>
</feature>
<dbReference type="GO" id="GO:0009279">
    <property type="term" value="C:cell outer membrane"/>
    <property type="evidence" value="ECO:0007669"/>
    <property type="project" value="UniProtKB-SubCell"/>
</dbReference>
<dbReference type="Pfam" id="PF05658">
    <property type="entry name" value="YadA_head"/>
    <property type="match status" value="1"/>
</dbReference>
<dbReference type="Gene3D" id="1.20.5.170">
    <property type="match status" value="3"/>
</dbReference>
<keyword evidence="8" id="KW-0653">Protein transport</keyword>
<keyword evidence="4" id="KW-0813">Transport</keyword>
<evidence type="ECO:0000256" key="6">
    <source>
        <dbReference type="ARBA" id="ARBA00022692"/>
    </source>
</evidence>
<comment type="caution">
    <text evidence="14">The sequence shown here is derived from an EMBL/GenBank/DDBJ whole genome shotgun (WGS) entry which is preliminary data.</text>
</comment>
<keyword evidence="10" id="KW-0998">Cell outer membrane</keyword>
<dbReference type="SUPFAM" id="SSF101967">
    <property type="entry name" value="Adhesin YadA, collagen-binding domain"/>
    <property type="match status" value="1"/>
</dbReference>
<dbReference type="Gene3D" id="3.30.1300.30">
    <property type="entry name" value="GSPII I/J protein-like"/>
    <property type="match status" value="1"/>
</dbReference>
<feature type="domain" description="Trimeric autotransporter adhesin YadA-like C-terminal membrane anchor" evidence="11">
    <location>
        <begin position="468"/>
        <end position="526"/>
    </location>
</feature>
<protein>
    <submittedName>
        <fullName evidence="14">Transporter</fullName>
    </submittedName>
</protein>
<dbReference type="EMBL" id="FCNV02000001">
    <property type="protein sequence ID" value="SAL14716.1"/>
    <property type="molecule type" value="Genomic_DNA"/>
</dbReference>
<dbReference type="Proteomes" id="UP000198263">
    <property type="component" value="Unassembled WGS sequence"/>
</dbReference>
<keyword evidence="6" id="KW-0812">Transmembrane</keyword>
<dbReference type="GO" id="GO:0015031">
    <property type="term" value="P:protein transport"/>
    <property type="evidence" value="ECO:0007669"/>
    <property type="project" value="UniProtKB-KW"/>
</dbReference>
<feature type="domain" description="Trimeric autotransporter adhesin YadA-like head" evidence="12">
    <location>
        <begin position="376"/>
        <end position="402"/>
    </location>
</feature>
<evidence type="ECO:0000256" key="3">
    <source>
        <dbReference type="ARBA" id="ARBA00005848"/>
    </source>
</evidence>
<dbReference type="InterPro" id="IPR008640">
    <property type="entry name" value="Adhesin_Head_dom"/>
</dbReference>
<evidence type="ECO:0000256" key="2">
    <source>
        <dbReference type="ARBA" id="ARBA00004442"/>
    </source>
</evidence>
<evidence type="ECO:0000259" key="12">
    <source>
        <dbReference type="Pfam" id="PF05658"/>
    </source>
</evidence>
<name>A0A658QRX4_9BURK</name>
<keyword evidence="9" id="KW-0472">Membrane</keyword>
<sequence>MNNARRVLGKYGRIDLQSMIASRSKMIVAAVAVMMGSTAAMAGSPQTVMCDTTGTSTTFSNMGMNMGNPACTAGTTNFVQITSDSTNLAEQIRLSNGSVTIQATNGIQMNGAVDMANNTIDGLAAGQLSGNSKQAVNGSQLYATNEQVTNNTNAINALTGAIGLVKQDPTTRNINVGPDTDGTVVDFKGTQGARVLESVANGAVNATSQQAVNGSQLYAVSSSTAQALGGGSAVNPDGTISAPTYTVNGQAVNNVGDAITNLDGRVAQAGAGVTNLTNAINNGTIGLVQQDQTTRTITVAKDTDGTVVDITGTSGARQLTGVAAGSLSATSTDAVNGSQLYATNIQVDALNQRVQNISIGGNSVVASQANDTPATATGANSTAIGNGAQATAANSVALGDHSVASQDNTVSVGSAGNERRVTNVAAGVAGTDAANMNQLNAVQNNVNTVAREAFSGVAAAMAMPNLTPMQPGRTVVAAGVANYRGYTAIGLGGTYRSEDSHWLVNAAASVTPHGDAGVRGQVGYEF</sequence>
<evidence type="ECO:0000256" key="5">
    <source>
        <dbReference type="ARBA" id="ARBA00022452"/>
    </source>
</evidence>
<evidence type="ECO:0000256" key="9">
    <source>
        <dbReference type="ARBA" id="ARBA00023136"/>
    </source>
</evidence>
<proteinExistence type="inferred from homology"/>
<evidence type="ECO:0000256" key="7">
    <source>
        <dbReference type="ARBA" id="ARBA00022729"/>
    </source>
</evidence>
<feature type="domain" description="Trimeric autotransporter adhesin YadA-like stalk" evidence="13">
    <location>
        <begin position="199"/>
        <end position="237"/>
    </location>
</feature>
<dbReference type="GO" id="GO:0009986">
    <property type="term" value="C:cell surface"/>
    <property type="evidence" value="ECO:0007669"/>
    <property type="project" value="UniProtKB-SubCell"/>
</dbReference>
<dbReference type="SUPFAM" id="SSF54523">
    <property type="entry name" value="Pili subunits"/>
    <property type="match status" value="1"/>
</dbReference>
<evidence type="ECO:0000256" key="10">
    <source>
        <dbReference type="ARBA" id="ARBA00023237"/>
    </source>
</evidence>
<evidence type="ECO:0000256" key="1">
    <source>
        <dbReference type="ARBA" id="ARBA00004241"/>
    </source>
</evidence>
<keyword evidence="5" id="KW-1134">Transmembrane beta strand</keyword>
<organism evidence="14 15">
    <name type="scientific">Caballeronia concitans</name>
    <dbReference type="NCBI Taxonomy" id="1777133"/>
    <lineage>
        <taxon>Bacteria</taxon>
        <taxon>Pseudomonadati</taxon>
        <taxon>Pseudomonadota</taxon>
        <taxon>Betaproteobacteria</taxon>
        <taxon>Burkholderiales</taxon>
        <taxon>Burkholderiaceae</taxon>
        <taxon>Caballeronia</taxon>
    </lineage>
</organism>
<evidence type="ECO:0000259" key="11">
    <source>
        <dbReference type="Pfam" id="PF03895"/>
    </source>
</evidence>
<comment type="subcellular location">
    <subcellularLocation>
        <location evidence="2">Cell outer membrane</location>
    </subcellularLocation>
    <subcellularLocation>
        <location evidence="1">Cell surface</location>
    </subcellularLocation>
</comment>
<evidence type="ECO:0000259" key="13">
    <source>
        <dbReference type="Pfam" id="PF05662"/>
    </source>
</evidence>
<comment type="similarity">
    <text evidence="3">Belongs to the autotransporter-2 (AT-2) (TC 1.B.40) family.</text>
</comment>
<accession>A0A658QRX4</accession>
<evidence type="ECO:0000313" key="15">
    <source>
        <dbReference type="Proteomes" id="UP000198263"/>
    </source>
</evidence>
<dbReference type="InterPro" id="IPR011049">
    <property type="entry name" value="Serralysin-like_metalloprot_C"/>
</dbReference>
<dbReference type="AlphaFoldDB" id="A0A658QRX4"/>
<keyword evidence="15" id="KW-1185">Reference proteome</keyword>
<keyword evidence="7" id="KW-0732">Signal</keyword>
<dbReference type="Pfam" id="PF05662">
    <property type="entry name" value="YadA_stalk"/>
    <property type="match status" value="4"/>
</dbReference>